<organism evidence="1 2">
    <name type="scientific">Scomber scombrus</name>
    <name type="common">Atlantic mackerel</name>
    <name type="synonym">Scomber vernalis</name>
    <dbReference type="NCBI Taxonomy" id="13677"/>
    <lineage>
        <taxon>Eukaryota</taxon>
        <taxon>Metazoa</taxon>
        <taxon>Chordata</taxon>
        <taxon>Craniata</taxon>
        <taxon>Vertebrata</taxon>
        <taxon>Euteleostomi</taxon>
        <taxon>Actinopterygii</taxon>
        <taxon>Neopterygii</taxon>
        <taxon>Teleostei</taxon>
        <taxon>Neoteleostei</taxon>
        <taxon>Acanthomorphata</taxon>
        <taxon>Pelagiaria</taxon>
        <taxon>Scombriformes</taxon>
        <taxon>Scombridae</taxon>
        <taxon>Scomber</taxon>
    </lineage>
</organism>
<name>A0AAV1PJQ8_SCOSC</name>
<reference evidence="1 2" key="1">
    <citation type="submission" date="2024-01" db="EMBL/GenBank/DDBJ databases">
        <authorList>
            <person name="Alioto T."/>
            <person name="Alioto T."/>
            <person name="Gomez Garrido J."/>
        </authorList>
    </citation>
    <scope>NUCLEOTIDE SEQUENCE [LARGE SCALE GENOMIC DNA]</scope>
</reference>
<proteinExistence type="predicted"/>
<dbReference type="Proteomes" id="UP001314229">
    <property type="component" value="Unassembled WGS sequence"/>
</dbReference>
<protein>
    <submittedName>
        <fullName evidence="1">Uncharacterized protein</fullName>
    </submittedName>
</protein>
<dbReference type="AlphaFoldDB" id="A0AAV1PJQ8"/>
<comment type="caution">
    <text evidence="1">The sequence shown here is derived from an EMBL/GenBank/DDBJ whole genome shotgun (WGS) entry which is preliminary data.</text>
</comment>
<dbReference type="EMBL" id="CAWUFR010000187">
    <property type="protein sequence ID" value="CAK6971861.1"/>
    <property type="molecule type" value="Genomic_DNA"/>
</dbReference>
<sequence>MESKVLKLVHKEGGKKHFAHLQENTERGGWIDLSGGIKGDIELVLVALMCENDSLAVCRVLCGLCPCCQIISFSFSPTAWSSLNVILSNVFTHLHLLNELSFLPSFYRFFFLMLPN</sequence>
<evidence type="ECO:0000313" key="2">
    <source>
        <dbReference type="Proteomes" id="UP001314229"/>
    </source>
</evidence>
<gene>
    <name evidence="1" type="ORF">FSCOSCO3_A026218</name>
</gene>
<keyword evidence="2" id="KW-1185">Reference proteome</keyword>
<evidence type="ECO:0000313" key="1">
    <source>
        <dbReference type="EMBL" id="CAK6971861.1"/>
    </source>
</evidence>
<accession>A0AAV1PJQ8</accession>